<keyword evidence="3" id="KW-1185">Reference proteome</keyword>
<dbReference type="EMBL" id="FNQT01000003">
    <property type="protein sequence ID" value="SEA22542.1"/>
    <property type="molecule type" value="Genomic_DNA"/>
</dbReference>
<keyword evidence="1" id="KW-0472">Membrane</keyword>
<keyword evidence="1" id="KW-0812">Transmembrane</keyword>
<dbReference type="Proteomes" id="UP000236755">
    <property type="component" value="Unassembled WGS sequence"/>
</dbReference>
<gene>
    <name evidence="2" type="ORF">SAMN04488065_2341</name>
</gene>
<dbReference type="AlphaFoldDB" id="A0A1H3ZGS9"/>
<protein>
    <submittedName>
        <fullName evidence="2">Uncharacterized protein</fullName>
    </submittedName>
</protein>
<proteinExistence type="predicted"/>
<dbReference type="RefSeq" id="WP_092635149.1">
    <property type="nucleotide sequence ID" value="NZ_FNQT01000003.1"/>
</dbReference>
<accession>A0A1H3ZGS9</accession>
<keyword evidence="1" id="KW-1133">Transmembrane helix</keyword>
<feature type="transmembrane region" description="Helical" evidence="1">
    <location>
        <begin position="29"/>
        <end position="58"/>
    </location>
</feature>
<evidence type="ECO:0000256" key="1">
    <source>
        <dbReference type="SAM" id="Phobius"/>
    </source>
</evidence>
<evidence type="ECO:0000313" key="3">
    <source>
        <dbReference type="Proteomes" id="UP000236755"/>
    </source>
</evidence>
<evidence type="ECO:0000313" key="2">
    <source>
        <dbReference type="EMBL" id="SEA22542.1"/>
    </source>
</evidence>
<sequence>MSTRTLGLGLTLDSPLAAADTVLTAGSGLGLVLYVVALFAGDAGAATSGVVLGVACVLGTLTVRSVRDALDVVSPVPTARERRD</sequence>
<name>A0A1H3ZGS9_9EURY</name>
<reference evidence="2 3" key="1">
    <citation type="submission" date="2016-10" db="EMBL/GenBank/DDBJ databases">
        <authorList>
            <person name="de Groot N.N."/>
        </authorList>
    </citation>
    <scope>NUCLEOTIDE SEQUENCE [LARGE SCALE GENOMIC DNA]</scope>
    <source>
        <strain evidence="2 3">CGMCC 1.8712</strain>
    </source>
</reference>
<organism evidence="2 3">
    <name type="scientific">Haloplanus vescus</name>
    <dbReference type="NCBI Taxonomy" id="555874"/>
    <lineage>
        <taxon>Archaea</taxon>
        <taxon>Methanobacteriati</taxon>
        <taxon>Methanobacteriota</taxon>
        <taxon>Stenosarchaea group</taxon>
        <taxon>Halobacteria</taxon>
        <taxon>Halobacteriales</taxon>
        <taxon>Haloferacaceae</taxon>
        <taxon>Haloplanus</taxon>
    </lineage>
</organism>